<reference evidence="9" key="1">
    <citation type="submission" date="2015-11" db="EMBL/GenBank/DDBJ databases">
        <title>De novo transcriptome assembly of four potential Pierce s Disease insect vectors from Arizona vineyards.</title>
        <authorList>
            <person name="Tassone E.E."/>
        </authorList>
    </citation>
    <scope>NUCLEOTIDE SEQUENCE</scope>
</reference>
<evidence type="ECO:0000313" key="10">
    <source>
        <dbReference type="EMBL" id="JAS68750.1"/>
    </source>
</evidence>
<name>A0A1B6G8J3_9HEMI</name>
<dbReference type="EC" id="3.1.1.89" evidence="2"/>
<dbReference type="InterPro" id="IPR016812">
    <property type="entry name" value="PPase_methylesterase_euk"/>
</dbReference>
<comment type="catalytic activity">
    <reaction evidence="5">
        <text>[phosphatase 2A protein]-C-terminal L-leucine methyl ester + H2O = [phosphatase 2A protein]-C-terminal L-leucine + methanol + H(+)</text>
        <dbReference type="Rhea" id="RHEA:48548"/>
        <dbReference type="Rhea" id="RHEA-COMP:12134"/>
        <dbReference type="Rhea" id="RHEA-COMP:12135"/>
        <dbReference type="ChEBI" id="CHEBI:15377"/>
        <dbReference type="ChEBI" id="CHEBI:15378"/>
        <dbReference type="ChEBI" id="CHEBI:17790"/>
        <dbReference type="ChEBI" id="CHEBI:90516"/>
        <dbReference type="ChEBI" id="CHEBI:90517"/>
        <dbReference type="EC" id="3.1.1.89"/>
    </reaction>
</comment>
<dbReference type="Gene3D" id="3.40.50.1820">
    <property type="entry name" value="alpha/beta hydrolase"/>
    <property type="match status" value="1"/>
</dbReference>
<sequence>YRFISMSSLQKAVLTSKIPPRPVLAQRGAARRSSLGRHKSRDHEDYTPVQWNKYFKESQDVKVGTDMFRVYSIGDDGPVLVLLHGGGFSALTWSVLSKMLVDMAELRIIAMDLRGHGDTMTSNDTDLSIDTLTGDVINVINSLYGDDTPPLVVMGHSMGGAVAVNVASSERCPASLVGVAVIDVVEGTALSALASMQSFLRGRPQSFNSVEDAIRWSLQNGQLRNVESAKVSMAGQLKNAQTGTPATAELEEHKTVEASASQDLPELDNNAIREDEEATFKVPGVGRGQYTWRIDLRATEPHWSGWFQGLSQKFLSARAARLLLLASLDRLDTDLTIGQMQGKFEMHTFDSTHNRCGHAVHEDLPADVANVVSAFLIRNKFTQSKDSEYRFNHSMPAC</sequence>
<feature type="active site" evidence="6">
    <location>
        <position position="157"/>
    </location>
</feature>
<gene>
    <name evidence="10" type="ORF">g.25106</name>
    <name evidence="9" type="ORF">g.25108</name>
</gene>
<dbReference type="PANTHER" id="PTHR14189:SF0">
    <property type="entry name" value="PROTEIN PHOSPHATASE METHYLESTERASE 1"/>
    <property type="match status" value="1"/>
</dbReference>
<evidence type="ECO:0000256" key="1">
    <source>
        <dbReference type="ARBA" id="ARBA00008645"/>
    </source>
</evidence>
<feature type="non-terminal residue" evidence="9">
    <location>
        <position position="1"/>
    </location>
</feature>
<feature type="region of interest" description="Disordered" evidence="7">
    <location>
        <begin position="25"/>
        <end position="44"/>
    </location>
</feature>
<feature type="active site" evidence="6">
    <location>
        <position position="183"/>
    </location>
</feature>
<evidence type="ECO:0000313" key="9">
    <source>
        <dbReference type="EMBL" id="JAS58772.1"/>
    </source>
</evidence>
<dbReference type="EMBL" id="GECZ01001019">
    <property type="protein sequence ID" value="JAS68750.1"/>
    <property type="molecule type" value="Transcribed_RNA"/>
</dbReference>
<evidence type="ECO:0000256" key="5">
    <source>
        <dbReference type="ARBA" id="ARBA00049203"/>
    </source>
</evidence>
<evidence type="ECO:0000256" key="4">
    <source>
        <dbReference type="ARBA" id="ARBA00022801"/>
    </source>
</evidence>
<dbReference type="SUPFAM" id="SSF53474">
    <property type="entry name" value="alpha/beta-Hydrolases"/>
    <property type="match status" value="1"/>
</dbReference>
<proteinExistence type="inferred from homology"/>
<dbReference type="AlphaFoldDB" id="A0A1B6G8J3"/>
<dbReference type="InterPro" id="IPR000073">
    <property type="entry name" value="AB_hydrolase_1"/>
</dbReference>
<evidence type="ECO:0000256" key="3">
    <source>
        <dbReference type="ARBA" id="ARBA00022487"/>
    </source>
</evidence>
<dbReference type="EMBL" id="GECZ01010997">
    <property type="protein sequence ID" value="JAS58772.1"/>
    <property type="molecule type" value="Transcribed_RNA"/>
</dbReference>
<evidence type="ECO:0000256" key="6">
    <source>
        <dbReference type="PIRSR" id="PIRSR022950-1"/>
    </source>
</evidence>
<dbReference type="PIRSF" id="PIRSF022950">
    <property type="entry name" value="PPase_methylesterase_euk"/>
    <property type="match status" value="1"/>
</dbReference>
<evidence type="ECO:0000256" key="2">
    <source>
        <dbReference type="ARBA" id="ARBA00013111"/>
    </source>
</evidence>
<dbReference type="PANTHER" id="PTHR14189">
    <property type="entry name" value="PROTEIN PHOSPHATASE METHYLESTERASE-1 RELATED"/>
    <property type="match status" value="1"/>
</dbReference>
<protein>
    <recommendedName>
        <fullName evidence="2">protein phosphatase methylesterase-1</fullName>
        <ecNumber evidence="2">3.1.1.89</ecNumber>
    </recommendedName>
</protein>
<evidence type="ECO:0000259" key="8">
    <source>
        <dbReference type="Pfam" id="PF12697"/>
    </source>
</evidence>
<dbReference type="GO" id="GO:0051723">
    <property type="term" value="F:protein methylesterase activity"/>
    <property type="evidence" value="ECO:0007669"/>
    <property type="project" value="UniProtKB-EC"/>
</dbReference>
<organism evidence="9">
    <name type="scientific">Cuerna arida</name>
    <dbReference type="NCBI Taxonomy" id="1464854"/>
    <lineage>
        <taxon>Eukaryota</taxon>
        <taxon>Metazoa</taxon>
        <taxon>Ecdysozoa</taxon>
        <taxon>Arthropoda</taxon>
        <taxon>Hexapoda</taxon>
        <taxon>Insecta</taxon>
        <taxon>Pterygota</taxon>
        <taxon>Neoptera</taxon>
        <taxon>Paraneoptera</taxon>
        <taxon>Hemiptera</taxon>
        <taxon>Auchenorrhyncha</taxon>
        <taxon>Membracoidea</taxon>
        <taxon>Cicadellidae</taxon>
        <taxon>Cicadellinae</taxon>
        <taxon>Proconiini</taxon>
        <taxon>Cuerna</taxon>
    </lineage>
</organism>
<dbReference type="InterPro" id="IPR029058">
    <property type="entry name" value="AB_hydrolase_fold"/>
</dbReference>
<dbReference type="Pfam" id="PF12697">
    <property type="entry name" value="Abhydrolase_6"/>
    <property type="match status" value="1"/>
</dbReference>
<comment type="similarity">
    <text evidence="1">Belongs to the AB hydrolase superfamily.</text>
</comment>
<accession>A0A1B6G8J3</accession>
<feature type="active site" evidence="6">
    <location>
        <position position="358"/>
    </location>
</feature>
<keyword evidence="3" id="KW-0719">Serine esterase</keyword>
<evidence type="ECO:0000256" key="7">
    <source>
        <dbReference type="SAM" id="MobiDB-lite"/>
    </source>
</evidence>
<feature type="domain" description="AB hydrolase-1" evidence="8">
    <location>
        <begin position="80"/>
        <end position="370"/>
    </location>
</feature>
<keyword evidence="4" id="KW-0378">Hydrolase</keyword>